<protein>
    <submittedName>
        <fullName evidence="4">Uncharacterized protein</fullName>
    </submittedName>
</protein>
<feature type="transmembrane region" description="Helical" evidence="2">
    <location>
        <begin position="398"/>
        <end position="420"/>
    </location>
</feature>
<feature type="chain" id="PRO_5045514922" evidence="3">
    <location>
        <begin position="20"/>
        <end position="510"/>
    </location>
</feature>
<keyword evidence="2" id="KW-0472">Membrane</keyword>
<feature type="compositionally biased region" description="Gly residues" evidence="1">
    <location>
        <begin position="370"/>
        <end position="381"/>
    </location>
</feature>
<dbReference type="Proteomes" id="UP001501358">
    <property type="component" value="Unassembled WGS sequence"/>
</dbReference>
<keyword evidence="5" id="KW-1185">Reference proteome</keyword>
<feature type="region of interest" description="Disordered" evidence="1">
    <location>
        <begin position="429"/>
        <end position="510"/>
    </location>
</feature>
<feature type="signal peptide" evidence="3">
    <location>
        <begin position="1"/>
        <end position="19"/>
    </location>
</feature>
<evidence type="ECO:0000256" key="1">
    <source>
        <dbReference type="SAM" id="MobiDB-lite"/>
    </source>
</evidence>
<keyword evidence="2" id="KW-1133">Transmembrane helix</keyword>
<sequence length="510" mass="50874">MLVAAAVLPAGLPAARAAAAAPAAPAVPAAEVWQPGGTRVEGAASPEDAPPLEPGRYTDSLEPGRTVYYRLELDGTSSDHLSVFGVPDPRATTSQGDGLRLELRTRSGRVCDAAEPVTGRRGAVHPVGDAVSRTIDPQRAAGDCTRAGTYLLSVARRQAASSDPAAWPLAIRYMSEPGLVEDARPGPQETEVGTTPEPPRAAAVERQGGTGFDSAALVGTGAYEGSLQPGETRFYRVALDWGQQLFADAEFAASPGGTGKAVPTGVGLRLYNTVRGRAVEETELYRGDLIGIGVRTVPVAYRNRFATSSAARPFGFAGWYYLAVTLRPDTVGTVGPDGTVDVTLRVQVRGERADGPGYAGDALDAGFGVAGDGGAGDGPDGPDGAAGAAGTDRTTMKVLAFGGIGVGTVLVLGLGLWSLLAARRPGPPPLPPDRASLPGRASVPGQASLPGPVFFPGPAPGGVSGPGPAAQGGGDGGTGGEPDGGTGSSGGPGSSGSPGSSGGTGSSGGW</sequence>
<evidence type="ECO:0000313" key="5">
    <source>
        <dbReference type="Proteomes" id="UP001501358"/>
    </source>
</evidence>
<keyword evidence="2" id="KW-0812">Transmembrane</keyword>
<gene>
    <name evidence="4" type="ORF">GCM10010406_10070</name>
</gene>
<accession>A0ABN3L190</accession>
<proteinExistence type="predicted"/>
<comment type="caution">
    <text evidence="4">The sequence shown here is derived from an EMBL/GenBank/DDBJ whole genome shotgun (WGS) entry which is preliminary data.</text>
</comment>
<feature type="region of interest" description="Disordered" evidence="1">
    <location>
        <begin position="370"/>
        <end position="389"/>
    </location>
</feature>
<feature type="compositionally biased region" description="Gly residues" evidence="1">
    <location>
        <begin position="460"/>
        <end position="510"/>
    </location>
</feature>
<evidence type="ECO:0000256" key="2">
    <source>
        <dbReference type="SAM" id="Phobius"/>
    </source>
</evidence>
<organism evidence="4 5">
    <name type="scientific">Streptomyces thermolineatus</name>
    <dbReference type="NCBI Taxonomy" id="44033"/>
    <lineage>
        <taxon>Bacteria</taxon>
        <taxon>Bacillati</taxon>
        <taxon>Actinomycetota</taxon>
        <taxon>Actinomycetes</taxon>
        <taxon>Kitasatosporales</taxon>
        <taxon>Streptomycetaceae</taxon>
        <taxon>Streptomyces</taxon>
    </lineage>
</organism>
<feature type="region of interest" description="Disordered" evidence="1">
    <location>
        <begin position="37"/>
        <end position="61"/>
    </location>
</feature>
<evidence type="ECO:0000313" key="4">
    <source>
        <dbReference type="EMBL" id="GAA2475942.1"/>
    </source>
</evidence>
<reference evidence="4 5" key="1">
    <citation type="journal article" date="2019" name="Int. J. Syst. Evol. Microbiol.">
        <title>The Global Catalogue of Microorganisms (GCM) 10K type strain sequencing project: providing services to taxonomists for standard genome sequencing and annotation.</title>
        <authorList>
            <consortium name="The Broad Institute Genomics Platform"/>
            <consortium name="The Broad Institute Genome Sequencing Center for Infectious Disease"/>
            <person name="Wu L."/>
            <person name="Ma J."/>
        </authorList>
    </citation>
    <scope>NUCLEOTIDE SEQUENCE [LARGE SCALE GENOMIC DNA]</scope>
    <source>
        <strain evidence="4 5">JCM 6307</strain>
    </source>
</reference>
<evidence type="ECO:0000256" key="3">
    <source>
        <dbReference type="SAM" id="SignalP"/>
    </source>
</evidence>
<keyword evidence="3" id="KW-0732">Signal</keyword>
<name>A0ABN3L190_9ACTN</name>
<dbReference type="EMBL" id="BAAATA010000004">
    <property type="protein sequence ID" value="GAA2475942.1"/>
    <property type="molecule type" value="Genomic_DNA"/>
</dbReference>